<proteinExistence type="predicted"/>
<dbReference type="EMBL" id="CAKE01000009">
    <property type="protein sequence ID" value="CCI81740.1"/>
    <property type="molecule type" value="Genomic_DNA"/>
</dbReference>
<dbReference type="AlphaFoldDB" id="I7KH16"/>
<evidence type="ECO:0000313" key="1">
    <source>
        <dbReference type="EMBL" id="CCI81740.1"/>
    </source>
</evidence>
<dbReference type="RefSeq" id="WP_008470612.1">
    <property type="nucleotide sequence ID" value="NZ_AYZP01000002.1"/>
</dbReference>
<organism evidence="1 2">
    <name type="scientific">Lactobacillus hominis DSM 23910 = CRBIP 24.179</name>
    <dbReference type="NCBI Taxonomy" id="1423758"/>
    <lineage>
        <taxon>Bacteria</taxon>
        <taxon>Bacillati</taxon>
        <taxon>Bacillota</taxon>
        <taxon>Bacilli</taxon>
        <taxon>Lactobacillales</taxon>
        <taxon>Lactobacillaceae</taxon>
        <taxon>Lactobacillus</taxon>
    </lineage>
</organism>
<evidence type="ECO:0000313" key="2">
    <source>
        <dbReference type="Proteomes" id="UP000009320"/>
    </source>
</evidence>
<dbReference type="eggNOG" id="ENOG502ZVK2">
    <property type="taxonomic scope" value="Bacteria"/>
</dbReference>
<dbReference type="STRING" id="1423758.FC41_GL001054"/>
<keyword evidence="2" id="KW-1185">Reference proteome</keyword>
<dbReference type="CDD" id="cd19958">
    <property type="entry name" value="pyocin_knob"/>
    <property type="match status" value="2"/>
</dbReference>
<dbReference type="OrthoDB" id="2300096at2"/>
<comment type="caution">
    <text evidence="1">The sequence shown here is derived from an EMBL/GenBank/DDBJ whole genome shotgun (WGS) entry which is preliminary data.</text>
</comment>
<name>I7KH16_9LACO</name>
<dbReference type="Proteomes" id="UP000009320">
    <property type="component" value="Unassembled WGS sequence"/>
</dbReference>
<protein>
    <submittedName>
        <fullName evidence="1">Phage related protein</fullName>
    </submittedName>
</protein>
<dbReference type="GeneID" id="82847998"/>
<gene>
    <name evidence="1" type="ORF">BN55_00095</name>
</gene>
<sequence length="723" mass="80378">MSKYRKTVLTNAGLDLVKRANQGKARFHLTRGASSTEDLRQFSIADLQNMTELPSIMQYSGLSNIENTIKTPDAVIGVKMNFDNKDLKHGYKVNAVGLYAMEDAEDATEFLYALSVADEPEQIPDFTNDVLFKFNLMMYVVIGRKDNVTVTVSADDVYTKNQTYSRTEIKELLDELTKDHQKILDGKADKDSVYNKTEVDNKLDTKANKSDVYTKTEVDTKLDSKADKSDLQALNIDQYAKKADVQSAYHKDVPASLTELNNLTEEGLWSFRANFNDAQWNAVANKPPTDRYALYKVSKIQDDLFQICYPTGSVQIYYRMASGGGKSWSAWQSLVNNSTYSDTEIDKKIDAAGKVKKVAGVDPDNSGNVPINVNVVTGYNVDSQQATQTTKSVTQPVYIDKSAFQTIAERIKQNSTTVQTLQQVRDAIVTQTNPNDMKTSGHYFYTGNSQLPFAGWGFLDVVKTPDTTRVRQIATPDGYNTQYIRGIGPTGTWTNWVNIKQPSWSDITNKPKYRYSLYNGNIHFNSSSGNFEWFTKNYTSNEVSDSGTMAIDLDDDAALQETATALNNVKNRAYSSLPLAGGSMNLYSTINWNGGGINDRSGNLGGLTWSGGTDSARIYGDQNGNDNLDLAIDLGDDNSNHVSFRWNSAEKAAIRSDGHYTGSVDWSNVWGRPDVATQQQIKDHQNQINAINSRLNELGFHVFNTEAESLAASKQHPGWVCIP</sequence>
<reference evidence="1 2" key="1">
    <citation type="submission" date="2012-06" db="EMBL/GenBank/DDBJ databases">
        <title>Draft Genome Sequence of Lactobacillus hominis Strain CRBIP 24.179T, isolated from human intestine.</title>
        <authorList>
            <person name="Cousin S."/>
            <person name="Ma L."/>
            <person name="Bizet C."/>
            <person name="Loux V."/>
            <person name="Bouchier C."/>
            <person name="Clermont D."/>
            <person name="Creno S."/>
        </authorList>
    </citation>
    <scope>NUCLEOTIDE SEQUENCE [LARGE SCALE GENOMIC DNA]</scope>
    <source>
        <strain evidence="2">CRBIP 24.179T</strain>
    </source>
</reference>
<accession>I7KH16</accession>